<proteinExistence type="predicted"/>
<accession>A0A5J5BJ40</accession>
<gene>
    <name evidence="1" type="ORF">F0562_023825</name>
</gene>
<sequence length="120" mass="13607">MRNGREPDSIDQGVKRVERLLEEKRRAELSARINSGEFTVQQSGFPFLLRNGLSKLGAPDKVLEFLFKWMDAGVEDPKIPEAKGAFSAIRTEAFFIPLYELYLTYGGIVSEGAWNSIFYL</sequence>
<dbReference type="EMBL" id="CM018035">
    <property type="protein sequence ID" value="KAA8542676.1"/>
    <property type="molecule type" value="Genomic_DNA"/>
</dbReference>
<evidence type="ECO:0000313" key="1">
    <source>
        <dbReference type="EMBL" id="KAA8542676.1"/>
    </source>
</evidence>
<keyword evidence="2" id="KW-1185">Reference proteome</keyword>
<dbReference type="AlphaFoldDB" id="A0A5J5BJ40"/>
<reference evidence="1 2" key="1">
    <citation type="submission" date="2019-09" db="EMBL/GenBank/DDBJ databases">
        <title>A chromosome-level genome assembly of the Chinese tupelo Nyssa sinensis.</title>
        <authorList>
            <person name="Yang X."/>
            <person name="Kang M."/>
            <person name="Yang Y."/>
            <person name="Xiong H."/>
            <person name="Wang M."/>
            <person name="Zhang Z."/>
            <person name="Wang Z."/>
            <person name="Wu H."/>
            <person name="Ma T."/>
            <person name="Liu J."/>
            <person name="Xi Z."/>
        </authorList>
    </citation>
    <scope>NUCLEOTIDE SEQUENCE [LARGE SCALE GENOMIC DNA]</scope>
    <source>
        <strain evidence="1">J267</strain>
        <tissue evidence="1">Leaf</tissue>
    </source>
</reference>
<organism evidence="1 2">
    <name type="scientific">Nyssa sinensis</name>
    <dbReference type="NCBI Taxonomy" id="561372"/>
    <lineage>
        <taxon>Eukaryota</taxon>
        <taxon>Viridiplantae</taxon>
        <taxon>Streptophyta</taxon>
        <taxon>Embryophyta</taxon>
        <taxon>Tracheophyta</taxon>
        <taxon>Spermatophyta</taxon>
        <taxon>Magnoliopsida</taxon>
        <taxon>eudicotyledons</taxon>
        <taxon>Gunneridae</taxon>
        <taxon>Pentapetalae</taxon>
        <taxon>asterids</taxon>
        <taxon>Cornales</taxon>
        <taxon>Nyssaceae</taxon>
        <taxon>Nyssa</taxon>
    </lineage>
</organism>
<evidence type="ECO:0000313" key="2">
    <source>
        <dbReference type="Proteomes" id="UP000325577"/>
    </source>
</evidence>
<name>A0A5J5BJ40_9ASTE</name>
<protein>
    <submittedName>
        <fullName evidence="1">Uncharacterized protein</fullName>
    </submittedName>
</protein>
<dbReference type="Proteomes" id="UP000325577">
    <property type="component" value="Linkage Group LG12"/>
</dbReference>
<dbReference type="OrthoDB" id="1937638at2759"/>